<dbReference type="KEGG" id="asn:102386330"/>
<dbReference type="eggNOG" id="KOG2532">
    <property type="taxonomic scope" value="Eukaryota"/>
</dbReference>
<evidence type="ECO:0000256" key="13">
    <source>
        <dbReference type="SAM" id="MobiDB-lite"/>
    </source>
</evidence>
<feature type="transmembrane region" description="Helical" evidence="14">
    <location>
        <begin position="169"/>
        <end position="192"/>
    </location>
</feature>
<feature type="domain" description="Major facilitator superfamily (MFS) profile" evidence="15">
    <location>
        <begin position="48"/>
        <end position="489"/>
    </location>
</feature>
<dbReference type="InterPro" id="IPR011701">
    <property type="entry name" value="MFS"/>
</dbReference>
<evidence type="ECO:0000256" key="4">
    <source>
        <dbReference type="ARBA" id="ARBA00022448"/>
    </source>
</evidence>
<dbReference type="GO" id="GO:0006820">
    <property type="term" value="P:monoatomic anion transport"/>
    <property type="evidence" value="ECO:0007669"/>
    <property type="project" value="TreeGrafter"/>
</dbReference>
<dbReference type="Pfam" id="PF07690">
    <property type="entry name" value="MFS_1"/>
    <property type="match status" value="1"/>
</dbReference>
<comment type="similarity">
    <text evidence="3">Belongs to the major facilitator superfamily. Sodium/anion cotransporter family.</text>
</comment>
<dbReference type="STRING" id="38654.A0A1U7RG67"/>
<evidence type="ECO:0000256" key="11">
    <source>
        <dbReference type="ARBA" id="ARBA00023180"/>
    </source>
</evidence>
<name>A0A1U7RG67_ALLSI</name>
<evidence type="ECO:0000256" key="12">
    <source>
        <dbReference type="ARBA" id="ARBA00035839"/>
    </source>
</evidence>
<evidence type="ECO:0000256" key="14">
    <source>
        <dbReference type="SAM" id="Phobius"/>
    </source>
</evidence>
<gene>
    <name evidence="17" type="primary">LOC102386330</name>
</gene>
<evidence type="ECO:0000313" key="17">
    <source>
        <dbReference type="RefSeq" id="XP_006019456.1"/>
    </source>
</evidence>
<dbReference type="InterPro" id="IPR036259">
    <property type="entry name" value="MFS_trans_sf"/>
</dbReference>
<feature type="transmembrane region" description="Helical" evidence="14">
    <location>
        <begin position="116"/>
        <end position="136"/>
    </location>
</feature>
<evidence type="ECO:0000256" key="7">
    <source>
        <dbReference type="ARBA" id="ARBA00022847"/>
    </source>
</evidence>
<dbReference type="InterPro" id="IPR020846">
    <property type="entry name" value="MFS_dom"/>
</dbReference>
<feature type="transmembrane region" description="Helical" evidence="14">
    <location>
        <begin position="232"/>
        <end position="255"/>
    </location>
</feature>
<feature type="transmembrane region" description="Helical" evidence="14">
    <location>
        <begin position="431"/>
        <end position="454"/>
    </location>
</feature>
<dbReference type="PROSITE" id="PS50850">
    <property type="entry name" value="MFS"/>
    <property type="match status" value="1"/>
</dbReference>
<dbReference type="OrthoDB" id="2985014at2759"/>
<feature type="transmembrane region" description="Helical" evidence="14">
    <location>
        <begin position="41"/>
        <end position="58"/>
    </location>
</feature>
<keyword evidence="10 14" id="KW-0472">Membrane</keyword>
<evidence type="ECO:0000256" key="2">
    <source>
        <dbReference type="ARBA" id="ARBA00004651"/>
    </source>
</evidence>
<keyword evidence="8 14" id="KW-1133">Transmembrane helix</keyword>
<evidence type="ECO:0000256" key="6">
    <source>
        <dbReference type="ARBA" id="ARBA00022692"/>
    </source>
</evidence>
<organism evidence="16 17">
    <name type="scientific">Alligator sinensis</name>
    <name type="common">Chinese alligator</name>
    <dbReference type="NCBI Taxonomy" id="38654"/>
    <lineage>
        <taxon>Eukaryota</taxon>
        <taxon>Metazoa</taxon>
        <taxon>Chordata</taxon>
        <taxon>Craniata</taxon>
        <taxon>Vertebrata</taxon>
        <taxon>Euteleostomi</taxon>
        <taxon>Archelosauria</taxon>
        <taxon>Archosauria</taxon>
        <taxon>Crocodylia</taxon>
        <taxon>Alligatoridae</taxon>
        <taxon>Alligatorinae</taxon>
        <taxon>Alligator</taxon>
    </lineage>
</organism>
<dbReference type="PANTHER" id="PTHR11662:SF284">
    <property type="entry name" value="SMALL INTESTINE URATE EXPORTER-RELATED"/>
    <property type="match status" value="1"/>
</dbReference>
<evidence type="ECO:0000256" key="8">
    <source>
        <dbReference type="ARBA" id="ARBA00022989"/>
    </source>
</evidence>
<evidence type="ECO:0000256" key="1">
    <source>
        <dbReference type="ARBA" id="ARBA00004221"/>
    </source>
</evidence>
<feature type="transmembrane region" description="Helical" evidence="14">
    <location>
        <begin position="296"/>
        <end position="316"/>
    </location>
</feature>
<comment type="catalytic activity">
    <reaction evidence="12">
        <text>3 Na(+)(out) + phosphate(out) = 3 Na(+)(in) + phosphate(in)</text>
        <dbReference type="Rhea" id="RHEA:71255"/>
        <dbReference type="ChEBI" id="CHEBI:29101"/>
        <dbReference type="ChEBI" id="CHEBI:43474"/>
    </reaction>
</comment>
<reference evidence="17" key="1">
    <citation type="submission" date="2025-08" db="UniProtKB">
        <authorList>
            <consortium name="RefSeq"/>
        </authorList>
    </citation>
    <scope>IDENTIFICATION</scope>
</reference>
<feature type="transmembrane region" description="Helical" evidence="14">
    <location>
        <begin position="143"/>
        <end position="163"/>
    </location>
</feature>
<comment type="subcellular location">
    <subcellularLocation>
        <location evidence="1">Apical cell membrane</location>
    </subcellularLocation>
    <subcellularLocation>
        <location evidence="2">Cell membrane</location>
        <topology evidence="2">Multi-pass membrane protein</topology>
    </subcellularLocation>
</comment>
<evidence type="ECO:0000259" key="15">
    <source>
        <dbReference type="PROSITE" id="PS50850"/>
    </source>
</evidence>
<dbReference type="InParanoid" id="A0A1U7RG67"/>
<evidence type="ECO:0000313" key="16">
    <source>
        <dbReference type="Proteomes" id="UP000189705"/>
    </source>
</evidence>
<accession>A0A1U7RG67</accession>
<feature type="transmembrane region" description="Helical" evidence="14">
    <location>
        <begin position="373"/>
        <end position="392"/>
    </location>
</feature>
<dbReference type="Gene3D" id="1.20.1250.20">
    <property type="entry name" value="MFS general substrate transporter like domains"/>
    <property type="match status" value="2"/>
</dbReference>
<evidence type="ECO:0000256" key="5">
    <source>
        <dbReference type="ARBA" id="ARBA00022475"/>
    </source>
</evidence>
<dbReference type="Proteomes" id="UP000189705">
    <property type="component" value="Unplaced"/>
</dbReference>
<keyword evidence="7" id="KW-0769">Symport</keyword>
<dbReference type="RefSeq" id="XP_006019456.1">
    <property type="nucleotide sequence ID" value="XM_006019394.3"/>
</dbReference>
<feature type="region of interest" description="Disordered" evidence="13">
    <location>
        <begin position="1"/>
        <end position="24"/>
    </location>
</feature>
<keyword evidence="16" id="KW-1185">Reference proteome</keyword>
<protein>
    <submittedName>
        <fullName evidence="17">Probable small intestine urate exporter</fullName>
    </submittedName>
</protein>
<feature type="transmembrane region" description="Helical" evidence="14">
    <location>
        <begin position="466"/>
        <end position="484"/>
    </location>
</feature>
<dbReference type="CDD" id="cd17318">
    <property type="entry name" value="MFS_SLC17"/>
    <property type="match status" value="1"/>
</dbReference>
<evidence type="ECO:0000256" key="3">
    <source>
        <dbReference type="ARBA" id="ARBA00008586"/>
    </source>
</evidence>
<dbReference type="FunFam" id="1.20.1250.20:FF:000003">
    <property type="entry name" value="Solute carrier family 17 member 3"/>
    <property type="match status" value="1"/>
</dbReference>
<dbReference type="FunFam" id="1.20.1250.20:FF:000060">
    <property type="entry name" value="Solute carrier family 17 member 3"/>
    <property type="match status" value="1"/>
</dbReference>
<dbReference type="InterPro" id="IPR050382">
    <property type="entry name" value="MFS_Na/Anion_cotransporter"/>
</dbReference>
<keyword evidence="4" id="KW-0813">Transport</keyword>
<evidence type="ECO:0000256" key="9">
    <source>
        <dbReference type="ARBA" id="ARBA00023065"/>
    </source>
</evidence>
<keyword evidence="11" id="KW-0325">Glycoprotein</keyword>
<dbReference type="GeneID" id="102386330"/>
<dbReference type="PANTHER" id="PTHR11662">
    <property type="entry name" value="SOLUTE CARRIER FAMILY 17"/>
    <property type="match status" value="1"/>
</dbReference>
<dbReference type="GO" id="GO:0016324">
    <property type="term" value="C:apical plasma membrane"/>
    <property type="evidence" value="ECO:0007669"/>
    <property type="project" value="UniProtKB-SubCell"/>
</dbReference>
<keyword evidence="6 14" id="KW-0812">Transmembrane</keyword>
<sequence length="500" mass="53645">MAPSAESAQADGPDTDTETDDAALLPAPQPSCCPGLCSARWGLAVVLHITLFMVYALRVNLSMAIVAMTNATHPSNQANVSVEVCSNRSHAWSNGSHPAFAHGAPVYDWSAKTQGVILSSFFYGYIFTQMLGGYWAGTLGGKVVLGCGLFLTSALTLFVPLAAKLGVVYLIGLQVLLGLAEGVIFPAQYTLWAKWAPPMERSRLMNIADAGCTFGTFLTYLVAGFICQCLGWPYVFYIFGGIGCVWSMFWFLLVYEDPACHPCISARERDYIVSSLASQGCSHGWSLPLKAMARSLPLWAIVVACFCTDWLFYTLLTSMPTYMNNVLHFNIQENGLLSALPYVGNGLGHILSGLLADLLLSRHVLSTAAVRKLFSAVGMLLPGAFLVAVSYIGCNYTAAVAFLTLSLTVNSTTGAGLSINHIDIAPRYAGFLLGITNTFGIIAGIIAPTAVGFLTSQDLVTGWRNVFFLSAGIDLFGLLFYVAFGNGTIQDWAKEDVANQ</sequence>
<dbReference type="GO" id="GO:0015293">
    <property type="term" value="F:symporter activity"/>
    <property type="evidence" value="ECO:0007669"/>
    <property type="project" value="UniProtKB-KW"/>
</dbReference>
<feature type="transmembrane region" description="Helical" evidence="14">
    <location>
        <begin position="204"/>
        <end position="226"/>
    </location>
</feature>
<keyword evidence="5" id="KW-1003">Cell membrane</keyword>
<dbReference type="AlphaFoldDB" id="A0A1U7RG67"/>
<dbReference type="SUPFAM" id="SSF103473">
    <property type="entry name" value="MFS general substrate transporter"/>
    <property type="match status" value="1"/>
</dbReference>
<proteinExistence type="inferred from homology"/>
<evidence type="ECO:0000256" key="10">
    <source>
        <dbReference type="ARBA" id="ARBA00023136"/>
    </source>
</evidence>
<feature type="transmembrane region" description="Helical" evidence="14">
    <location>
        <begin position="398"/>
        <end position="419"/>
    </location>
</feature>
<keyword evidence="9" id="KW-0406">Ion transport</keyword>